<comment type="cofactor">
    <cofactor evidence="1">
        <name>Mg(2+)</name>
        <dbReference type="ChEBI" id="CHEBI:18420"/>
    </cofactor>
</comment>
<evidence type="ECO:0000256" key="5">
    <source>
        <dbReference type="ARBA" id="ARBA00022741"/>
    </source>
</evidence>
<dbReference type="EC" id="2.7.2.3" evidence="3"/>
<dbReference type="InterPro" id="IPR015824">
    <property type="entry name" value="Phosphoglycerate_kinase_N"/>
</dbReference>
<evidence type="ECO:0000256" key="4">
    <source>
        <dbReference type="ARBA" id="ARBA00022679"/>
    </source>
</evidence>
<comment type="similarity">
    <text evidence="2">Belongs to the phosphoglycerate kinase family.</text>
</comment>
<keyword evidence="6 9" id="KW-0418">Kinase</keyword>
<dbReference type="GO" id="GO:0043531">
    <property type="term" value="F:ADP binding"/>
    <property type="evidence" value="ECO:0007669"/>
    <property type="project" value="TreeGrafter"/>
</dbReference>
<dbReference type="Gramene" id="OE9A068125T1">
    <property type="protein sequence ID" value="OE9A068125C1"/>
    <property type="gene ID" value="OE9A068125"/>
</dbReference>
<comment type="caution">
    <text evidence="9">The sequence shown here is derived from an EMBL/GenBank/DDBJ whole genome shotgun (WGS) entry which is preliminary data.</text>
</comment>
<proteinExistence type="inferred from homology"/>
<keyword evidence="5" id="KW-0547">Nucleotide-binding</keyword>
<dbReference type="PANTHER" id="PTHR11406:SF27">
    <property type="entry name" value="PHOSPHOGLYCERATE KINASE 3, CYTOSOLIC"/>
    <property type="match status" value="1"/>
</dbReference>
<evidence type="ECO:0000256" key="8">
    <source>
        <dbReference type="ARBA" id="ARBA00022842"/>
    </source>
</evidence>
<evidence type="ECO:0000256" key="6">
    <source>
        <dbReference type="ARBA" id="ARBA00022777"/>
    </source>
</evidence>
<dbReference type="InterPro" id="IPR036043">
    <property type="entry name" value="Phosphoglycerate_kinase_sf"/>
</dbReference>
<dbReference type="GO" id="GO:0005524">
    <property type="term" value="F:ATP binding"/>
    <property type="evidence" value="ECO:0007669"/>
    <property type="project" value="UniProtKB-KW"/>
</dbReference>
<gene>
    <name evidence="9" type="ORF">OLEA9_A068125</name>
</gene>
<keyword evidence="7" id="KW-0067">ATP-binding</keyword>
<dbReference type="Gene3D" id="3.40.50.1260">
    <property type="entry name" value="Phosphoglycerate kinase, N-terminal domain"/>
    <property type="match status" value="2"/>
</dbReference>
<dbReference type="GO" id="GO:0005829">
    <property type="term" value="C:cytosol"/>
    <property type="evidence" value="ECO:0007669"/>
    <property type="project" value="TreeGrafter"/>
</dbReference>
<dbReference type="Pfam" id="PF00162">
    <property type="entry name" value="PGK"/>
    <property type="match status" value="1"/>
</dbReference>
<dbReference type="GO" id="GO:0004618">
    <property type="term" value="F:phosphoglycerate kinase activity"/>
    <property type="evidence" value="ECO:0007669"/>
    <property type="project" value="UniProtKB-EC"/>
</dbReference>
<keyword evidence="4" id="KW-0808">Transferase</keyword>
<dbReference type="AlphaFoldDB" id="A0A8S0TZH7"/>
<sequence length="136" mass="14955">MYASTERVAKYLKPSIAGFVIQKVLDYLVGAIANQKRKKKPFTTIVCGSKGSAKIGMIVSLLEKVDILILDGGMPWDLHLWKMTRLVFATSFIEKAKSKGIPLLPTDVVADKFVANEDSKVGIPLNGILIMFLSSR</sequence>
<dbReference type="InterPro" id="IPR001576">
    <property type="entry name" value="Phosphoglycerate_kinase"/>
</dbReference>
<evidence type="ECO:0000256" key="2">
    <source>
        <dbReference type="ARBA" id="ARBA00008982"/>
    </source>
</evidence>
<dbReference type="EMBL" id="CACTIH010007338">
    <property type="protein sequence ID" value="CAA3010267.1"/>
    <property type="molecule type" value="Genomic_DNA"/>
</dbReference>
<dbReference type="GO" id="GO:0006096">
    <property type="term" value="P:glycolytic process"/>
    <property type="evidence" value="ECO:0007669"/>
    <property type="project" value="InterPro"/>
</dbReference>
<evidence type="ECO:0000256" key="1">
    <source>
        <dbReference type="ARBA" id="ARBA00001946"/>
    </source>
</evidence>
<protein>
    <recommendedName>
        <fullName evidence="3">phosphoglycerate kinase</fullName>
        <ecNumber evidence="3">2.7.2.3</ecNumber>
    </recommendedName>
</protein>
<accession>A0A8S0TZH7</accession>
<reference evidence="9 10" key="1">
    <citation type="submission" date="2019-12" db="EMBL/GenBank/DDBJ databases">
        <authorList>
            <person name="Alioto T."/>
            <person name="Alioto T."/>
            <person name="Gomez Garrido J."/>
        </authorList>
    </citation>
    <scope>NUCLEOTIDE SEQUENCE [LARGE SCALE GENOMIC DNA]</scope>
</reference>
<evidence type="ECO:0000313" key="9">
    <source>
        <dbReference type="EMBL" id="CAA3010267.1"/>
    </source>
</evidence>
<evidence type="ECO:0000256" key="3">
    <source>
        <dbReference type="ARBA" id="ARBA00013061"/>
    </source>
</evidence>
<dbReference type="SUPFAM" id="SSF53748">
    <property type="entry name" value="Phosphoglycerate kinase"/>
    <property type="match status" value="1"/>
</dbReference>
<evidence type="ECO:0000313" key="10">
    <source>
        <dbReference type="Proteomes" id="UP000594638"/>
    </source>
</evidence>
<dbReference type="OrthoDB" id="275353at2759"/>
<keyword evidence="10" id="KW-1185">Reference proteome</keyword>
<dbReference type="PANTHER" id="PTHR11406">
    <property type="entry name" value="PHOSPHOGLYCERATE KINASE"/>
    <property type="match status" value="1"/>
</dbReference>
<organism evidence="9 10">
    <name type="scientific">Olea europaea subsp. europaea</name>
    <dbReference type="NCBI Taxonomy" id="158383"/>
    <lineage>
        <taxon>Eukaryota</taxon>
        <taxon>Viridiplantae</taxon>
        <taxon>Streptophyta</taxon>
        <taxon>Embryophyta</taxon>
        <taxon>Tracheophyta</taxon>
        <taxon>Spermatophyta</taxon>
        <taxon>Magnoliopsida</taxon>
        <taxon>eudicotyledons</taxon>
        <taxon>Gunneridae</taxon>
        <taxon>Pentapetalae</taxon>
        <taxon>asterids</taxon>
        <taxon>lamiids</taxon>
        <taxon>Lamiales</taxon>
        <taxon>Oleaceae</taxon>
        <taxon>Oleeae</taxon>
        <taxon>Olea</taxon>
    </lineage>
</organism>
<evidence type="ECO:0000256" key="7">
    <source>
        <dbReference type="ARBA" id="ARBA00022840"/>
    </source>
</evidence>
<keyword evidence="8" id="KW-0460">Magnesium</keyword>
<dbReference type="GO" id="GO:0006094">
    <property type="term" value="P:gluconeogenesis"/>
    <property type="evidence" value="ECO:0007669"/>
    <property type="project" value="TreeGrafter"/>
</dbReference>
<name>A0A8S0TZH7_OLEEU</name>
<dbReference type="Proteomes" id="UP000594638">
    <property type="component" value="Unassembled WGS sequence"/>
</dbReference>